<organism evidence="2 3">
    <name type="scientific">Holdemanella biformis</name>
    <dbReference type="NCBI Taxonomy" id="1735"/>
    <lineage>
        <taxon>Bacteria</taxon>
        <taxon>Bacillati</taxon>
        <taxon>Bacillota</taxon>
        <taxon>Erysipelotrichia</taxon>
        <taxon>Erysipelotrichales</taxon>
        <taxon>Erysipelotrichaceae</taxon>
        <taxon>Holdemanella</taxon>
    </lineage>
</organism>
<dbReference type="PROSITE" id="PS51257">
    <property type="entry name" value="PROKAR_LIPOPROTEIN"/>
    <property type="match status" value="1"/>
</dbReference>
<evidence type="ECO:0000313" key="3">
    <source>
        <dbReference type="Proteomes" id="UP000284651"/>
    </source>
</evidence>
<keyword evidence="1" id="KW-0732">Signal</keyword>
<sequence length="172" mass="18735">MKNTQKLMKLFCLAVSFAVVLSACGNSSYNDRSLILSNEDSYTYQKCVDTGSTDTSLKREFQGFNGKDTIWMLDATDDASISLELSATLSSGKFKVLLVSEDNDITTLLEGDDTQEASVDLANGTARIILIGDHANGSCEITLSEINNVSVAPPSGGLDSEEWMDDFFDDWM</sequence>
<accession>A0A413CUF1</accession>
<feature type="signal peptide" evidence="1">
    <location>
        <begin position="1"/>
        <end position="22"/>
    </location>
</feature>
<dbReference type="Proteomes" id="UP000284651">
    <property type="component" value="Unassembled WGS sequence"/>
</dbReference>
<proteinExistence type="predicted"/>
<evidence type="ECO:0000256" key="1">
    <source>
        <dbReference type="SAM" id="SignalP"/>
    </source>
</evidence>
<evidence type="ECO:0000313" key="2">
    <source>
        <dbReference type="EMBL" id="RGW75269.1"/>
    </source>
</evidence>
<protein>
    <recommendedName>
        <fullName evidence="4">Lipoprotein</fullName>
    </recommendedName>
</protein>
<comment type="caution">
    <text evidence="2">The sequence shown here is derived from an EMBL/GenBank/DDBJ whole genome shotgun (WGS) entry which is preliminary data.</text>
</comment>
<feature type="chain" id="PRO_5039520960" description="Lipoprotein" evidence="1">
    <location>
        <begin position="23"/>
        <end position="172"/>
    </location>
</feature>
<gene>
    <name evidence="2" type="ORF">DWV56_05520</name>
</gene>
<dbReference type="AlphaFoldDB" id="A0A413CUF1"/>
<name>A0A413CUF1_9FIRM</name>
<evidence type="ECO:0008006" key="4">
    <source>
        <dbReference type="Google" id="ProtNLM"/>
    </source>
</evidence>
<reference evidence="2 3" key="1">
    <citation type="submission" date="2018-08" db="EMBL/GenBank/DDBJ databases">
        <title>A genome reference for cultivated species of the human gut microbiota.</title>
        <authorList>
            <person name="Zou Y."/>
            <person name="Xue W."/>
            <person name="Luo G."/>
        </authorList>
    </citation>
    <scope>NUCLEOTIDE SEQUENCE [LARGE SCALE GENOMIC DNA]</scope>
    <source>
        <strain evidence="2 3">AF10-31</strain>
    </source>
</reference>
<dbReference type="EMBL" id="QSAT01000014">
    <property type="protein sequence ID" value="RGW75269.1"/>
    <property type="molecule type" value="Genomic_DNA"/>
</dbReference>
<dbReference type="RefSeq" id="WP_118175732.1">
    <property type="nucleotide sequence ID" value="NZ_QSAT01000014.1"/>
</dbReference>